<gene>
    <name evidence="7" type="ORF">MNB_SUP05-4-112</name>
</gene>
<evidence type="ECO:0000259" key="6">
    <source>
        <dbReference type="PROSITE" id="PS50076"/>
    </source>
</evidence>
<evidence type="ECO:0000313" key="7">
    <source>
        <dbReference type="EMBL" id="SFV76952.1"/>
    </source>
</evidence>
<evidence type="ECO:0000256" key="1">
    <source>
        <dbReference type="ARBA" id="ARBA00022475"/>
    </source>
</evidence>
<dbReference type="EMBL" id="FPHR01000014">
    <property type="protein sequence ID" value="SFV76952.1"/>
    <property type="molecule type" value="Genomic_DNA"/>
</dbReference>
<dbReference type="SMART" id="SM00271">
    <property type="entry name" value="DnaJ"/>
    <property type="match status" value="1"/>
</dbReference>
<dbReference type="Pfam" id="PF00226">
    <property type="entry name" value="DnaJ"/>
    <property type="match status" value="1"/>
</dbReference>
<dbReference type="NCBIfam" id="NF006948">
    <property type="entry name" value="PRK09430.1"/>
    <property type="match status" value="1"/>
</dbReference>
<dbReference type="Gene3D" id="1.10.3680.10">
    <property type="entry name" value="TerB-like"/>
    <property type="match status" value="1"/>
</dbReference>
<dbReference type="PRINTS" id="PR00625">
    <property type="entry name" value="JDOMAIN"/>
</dbReference>
<dbReference type="InterPro" id="IPR029024">
    <property type="entry name" value="TerB-like"/>
</dbReference>
<proteinExistence type="inferred from homology"/>
<dbReference type="InterPro" id="IPR036869">
    <property type="entry name" value="J_dom_sf"/>
</dbReference>
<dbReference type="InterPro" id="IPR007791">
    <property type="entry name" value="DjlA_N"/>
</dbReference>
<dbReference type="CDD" id="cd07316">
    <property type="entry name" value="terB_like_DjlA"/>
    <property type="match status" value="1"/>
</dbReference>
<dbReference type="PANTHER" id="PTHR24074">
    <property type="entry name" value="CO-CHAPERONE PROTEIN DJLA"/>
    <property type="match status" value="1"/>
</dbReference>
<dbReference type="InterPro" id="IPR001623">
    <property type="entry name" value="DnaJ_domain"/>
</dbReference>
<organism evidence="7">
    <name type="scientific">hydrothermal vent metagenome</name>
    <dbReference type="NCBI Taxonomy" id="652676"/>
    <lineage>
        <taxon>unclassified sequences</taxon>
        <taxon>metagenomes</taxon>
        <taxon>ecological metagenomes</taxon>
    </lineage>
</organism>
<dbReference type="AlphaFoldDB" id="A0A1W1D918"/>
<dbReference type="GO" id="GO:0051087">
    <property type="term" value="F:protein-folding chaperone binding"/>
    <property type="evidence" value="ECO:0007669"/>
    <property type="project" value="InterPro"/>
</dbReference>
<dbReference type="SUPFAM" id="SSF46565">
    <property type="entry name" value="Chaperone J-domain"/>
    <property type="match status" value="1"/>
</dbReference>
<evidence type="ECO:0000256" key="3">
    <source>
        <dbReference type="ARBA" id="ARBA00022692"/>
    </source>
</evidence>
<dbReference type="SUPFAM" id="SSF158682">
    <property type="entry name" value="TerB-like"/>
    <property type="match status" value="1"/>
</dbReference>
<reference evidence="7" key="1">
    <citation type="submission" date="2016-10" db="EMBL/GenBank/DDBJ databases">
        <authorList>
            <person name="de Groot N.N."/>
        </authorList>
    </citation>
    <scope>NUCLEOTIDE SEQUENCE</scope>
</reference>
<evidence type="ECO:0000256" key="5">
    <source>
        <dbReference type="ARBA" id="ARBA00023136"/>
    </source>
</evidence>
<keyword evidence="3" id="KW-0812">Transmembrane</keyword>
<dbReference type="CDD" id="cd06257">
    <property type="entry name" value="DnaJ"/>
    <property type="match status" value="1"/>
</dbReference>
<keyword evidence="5" id="KW-0472">Membrane</keyword>
<keyword evidence="4" id="KW-1133">Transmembrane helix</keyword>
<keyword evidence="1" id="KW-1003">Cell membrane</keyword>
<keyword evidence="2" id="KW-0997">Cell inner membrane</keyword>
<dbReference type="InterPro" id="IPR050817">
    <property type="entry name" value="DjlA_DnaK_co-chaperone"/>
</dbReference>
<feature type="domain" description="J" evidence="6">
    <location>
        <begin position="194"/>
        <end position="259"/>
    </location>
</feature>
<dbReference type="HAMAP" id="MF_01153">
    <property type="entry name" value="DjlA"/>
    <property type="match status" value="1"/>
</dbReference>
<evidence type="ECO:0000256" key="2">
    <source>
        <dbReference type="ARBA" id="ARBA00022519"/>
    </source>
</evidence>
<name>A0A1W1D918_9ZZZZ</name>
<sequence length="259" mass="28605">MSWWGKAIGSGVGFMMGGPLGAIIGATFGHRIDQGLGGAGRLNIGDTERTQAAFFSATFSLMGYLAKADGKVSASEISMVEQVMSNMRLLPEQRKAAIALFNQGKKDDFPIADILDQFRRECHRRSNLLQMFLEILISTALADGVLHPAEKKALYYMAQQLGFNSAYVDQLINMVGAQQHYADDSHQAAASIDDAYMVLGIDVSATDADMKRAYRRLMSQHHPDKLVSKGLPEEMIRLATKKTQEINAAYKQIKQSRKR</sequence>
<dbReference type="InterPro" id="IPR023749">
    <property type="entry name" value="DjlA"/>
</dbReference>
<evidence type="ECO:0000256" key="4">
    <source>
        <dbReference type="ARBA" id="ARBA00022989"/>
    </source>
</evidence>
<dbReference type="Gene3D" id="1.10.287.110">
    <property type="entry name" value="DnaJ domain"/>
    <property type="match status" value="1"/>
</dbReference>
<dbReference type="PROSITE" id="PS50076">
    <property type="entry name" value="DNAJ_2"/>
    <property type="match status" value="1"/>
</dbReference>
<accession>A0A1W1D918</accession>
<protein>
    <submittedName>
        <fullName evidence="7">DnaJ-like protein DjlA</fullName>
    </submittedName>
</protein>
<dbReference type="Pfam" id="PF05099">
    <property type="entry name" value="TerB"/>
    <property type="match status" value="1"/>
</dbReference>